<feature type="repeat" description="WD" evidence="3">
    <location>
        <begin position="316"/>
        <end position="342"/>
    </location>
</feature>
<dbReference type="OrthoDB" id="538223at2759"/>
<dbReference type="CDD" id="cd00200">
    <property type="entry name" value="WD40"/>
    <property type="match status" value="2"/>
</dbReference>
<feature type="repeat" description="WD" evidence="3">
    <location>
        <begin position="112"/>
        <end position="153"/>
    </location>
</feature>
<feature type="repeat" description="WD" evidence="3">
    <location>
        <begin position="196"/>
        <end position="237"/>
    </location>
</feature>
<feature type="repeat" description="WD" evidence="3">
    <location>
        <begin position="154"/>
        <end position="195"/>
    </location>
</feature>
<feature type="repeat" description="WD" evidence="3">
    <location>
        <begin position="515"/>
        <end position="556"/>
    </location>
</feature>
<dbReference type="Proteomes" id="UP000034112">
    <property type="component" value="Unassembled WGS sequence"/>
</dbReference>
<gene>
    <name evidence="6" type="ORF">THAR02_09456</name>
</gene>
<accession>A0A0F9WZ76</accession>
<dbReference type="PANTHER" id="PTHR19848">
    <property type="entry name" value="WD40 REPEAT PROTEIN"/>
    <property type="match status" value="1"/>
</dbReference>
<feature type="region of interest" description="Disordered" evidence="5">
    <location>
        <begin position="610"/>
        <end position="631"/>
    </location>
</feature>
<evidence type="ECO:0000256" key="5">
    <source>
        <dbReference type="SAM" id="MobiDB-lite"/>
    </source>
</evidence>
<feature type="coiled-coil region" evidence="4">
    <location>
        <begin position="726"/>
        <end position="764"/>
    </location>
</feature>
<feature type="repeat" description="WD" evidence="3">
    <location>
        <begin position="29"/>
        <end position="70"/>
    </location>
</feature>
<reference evidence="7" key="1">
    <citation type="journal article" date="2015" name="Genome Announc.">
        <title>Draft whole-genome sequence of the biocontrol agent Trichoderma harzianum T6776.</title>
        <authorList>
            <person name="Baroncelli R."/>
            <person name="Piaggeschi G."/>
            <person name="Fiorini L."/>
            <person name="Bertolini E."/>
            <person name="Zapparata A."/>
            <person name="Pe M.E."/>
            <person name="Sarrocco S."/>
            <person name="Vannacci G."/>
        </authorList>
    </citation>
    <scope>NUCLEOTIDE SEQUENCE [LARGE SCALE GENOMIC DNA]</scope>
    <source>
        <strain evidence="7">T6776</strain>
    </source>
</reference>
<dbReference type="InterPro" id="IPR015943">
    <property type="entry name" value="WD40/YVTN_repeat-like_dom_sf"/>
</dbReference>
<feature type="repeat" description="WD" evidence="3">
    <location>
        <begin position="430"/>
        <end position="472"/>
    </location>
</feature>
<dbReference type="PANTHER" id="PTHR19848:SF8">
    <property type="entry name" value="F-BOX AND WD REPEAT DOMAIN CONTAINING 7"/>
    <property type="match status" value="1"/>
</dbReference>
<dbReference type="PROSITE" id="PS50294">
    <property type="entry name" value="WD_REPEATS_REGION"/>
    <property type="match status" value="11"/>
</dbReference>
<feature type="repeat" description="WD" evidence="3">
    <location>
        <begin position="238"/>
        <end position="279"/>
    </location>
</feature>
<evidence type="ECO:0000256" key="1">
    <source>
        <dbReference type="ARBA" id="ARBA00022574"/>
    </source>
</evidence>
<dbReference type="InterPro" id="IPR001680">
    <property type="entry name" value="WD40_rpt"/>
</dbReference>
<keyword evidence="4" id="KW-0175">Coiled coil</keyword>
<evidence type="ECO:0000256" key="3">
    <source>
        <dbReference type="PROSITE-ProRule" id="PRU00221"/>
    </source>
</evidence>
<dbReference type="PRINTS" id="PR00320">
    <property type="entry name" value="GPROTEINBRPT"/>
</dbReference>
<keyword evidence="1 3" id="KW-0853">WD repeat</keyword>
<dbReference type="EMBL" id="JOKZ01000419">
    <property type="protein sequence ID" value="KKO98445.1"/>
    <property type="molecule type" value="Genomic_DNA"/>
</dbReference>
<dbReference type="SMART" id="SM00320">
    <property type="entry name" value="WD40"/>
    <property type="match status" value="14"/>
</dbReference>
<feature type="repeat" description="WD" evidence="3">
    <location>
        <begin position="384"/>
        <end position="417"/>
    </location>
</feature>
<evidence type="ECO:0000313" key="7">
    <source>
        <dbReference type="Proteomes" id="UP000034112"/>
    </source>
</evidence>
<dbReference type="AlphaFoldDB" id="A0A0F9WZ76"/>
<feature type="repeat" description="WD" evidence="3">
    <location>
        <begin position="1"/>
        <end position="28"/>
    </location>
</feature>
<organism evidence="6 7">
    <name type="scientific">Trichoderma harzianum</name>
    <name type="common">Hypocrea lixii</name>
    <dbReference type="NCBI Taxonomy" id="5544"/>
    <lineage>
        <taxon>Eukaryota</taxon>
        <taxon>Fungi</taxon>
        <taxon>Dikarya</taxon>
        <taxon>Ascomycota</taxon>
        <taxon>Pezizomycotina</taxon>
        <taxon>Sordariomycetes</taxon>
        <taxon>Hypocreomycetidae</taxon>
        <taxon>Hypocreales</taxon>
        <taxon>Hypocreaceae</taxon>
        <taxon>Trichoderma</taxon>
    </lineage>
</organism>
<evidence type="ECO:0000313" key="6">
    <source>
        <dbReference type="EMBL" id="KKO98445.1"/>
    </source>
</evidence>
<keyword evidence="2" id="KW-0677">Repeat</keyword>
<dbReference type="PROSITE" id="PS00678">
    <property type="entry name" value="WD_REPEATS_1"/>
    <property type="match status" value="4"/>
</dbReference>
<feature type="compositionally biased region" description="Pro residues" evidence="5">
    <location>
        <begin position="615"/>
        <end position="627"/>
    </location>
</feature>
<dbReference type="PROSITE" id="PS50082">
    <property type="entry name" value="WD_REPEATS_2"/>
    <property type="match status" value="14"/>
</dbReference>
<dbReference type="InterPro" id="IPR036322">
    <property type="entry name" value="WD40_repeat_dom_sf"/>
</dbReference>
<feature type="repeat" description="WD" evidence="3">
    <location>
        <begin position="480"/>
        <end position="514"/>
    </location>
</feature>
<sequence>MDVPWIISGSEDGTIKIWDRATSQCIATLTGHSGPIQRFAWSPIVQSLASASDDGTVKIWNVATGECILTLNDHIGGANGVAWSPDGKRLATSDDNTIKIWNPATKQCVFTLDGHGNRINSIVWSPDGTKLISASADTTLKIWSLATGQCITTFEGHSDEVLSVAWSPDTVHIASGSIDNSVKVWDEATGNCTLTLNGHNSAVRSIAWSPNTLRLASASLDNTIRIWDTSSGQCTLTLEGHEQSVTEVSWSPDGAWLVSASDDSTIKTWDATTGQCLSTLTGHESPAKTVLPVTKISKLPLGQLRSLLPSQDKKDNATVIASGSQDQTVKLWDPETGLCLKTLEGHTEPISTVAWAPDQKHVASASEDASVKIWDSTTGLAKFTLQHNIAVRCAAWSPDGTKLASSSADGKVWIWDITWDSDVAPQPTILTNTGNATTLLAWSPDGTRLLLASPTDSRLRVWYLAAGESSVIELDVDRRVDSIGWSPDSKLFASGGNDNEITIWDADTKESKLALKGHRGSILGLSWSPDGTRIVTGSQDRIIKVWDPVSGNCLSTLEGHSKFVQSVSWSADGKEFASGSRDYRVKIWDEAENKCKATLEGHTGEVWTVAWSSHPKPPTPPPPPGPDPDSGLARWMQIFMALQGRLHDLESNVDGVVDSSVKAALDSIAKGLAKFNELIDLWPDYTGDDASNEKRKAIIQEATDLIQTGAGFVTGSGTDDGVIPQLNDIEEELKEKKAKFYEETEEEKTEITSLEADIDSAIDKMNTDQKAYEEAQAILLAKIEEISLGAAMQRQESLKKKTILDGVNYTSLLEGNGTLDDLQQAGELAYLILDRAQNKVRNLEFRVQALKRIQKNRPMVQRAIGRAERLISILRMMTQGLSNEDGAILAVVNLILPTIEKLGKVGEPPYNRPHRSSEDDLCTYILMIHRESLIDVAFVESARKAVAQVQDWFDDDIPKKTQDEIDAIVKNPLY</sequence>
<proteinExistence type="predicted"/>
<protein>
    <submittedName>
        <fullName evidence="6">Uncharacterized protein</fullName>
    </submittedName>
</protein>
<evidence type="ECO:0000256" key="2">
    <source>
        <dbReference type="ARBA" id="ARBA00022737"/>
    </source>
</evidence>
<dbReference type="Gene3D" id="2.130.10.10">
    <property type="entry name" value="YVTN repeat-like/Quinoprotein amine dehydrogenase"/>
    <property type="match status" value="5"/>
</dbReference>
<feature type="repeat" description="WD" evidence="3">
    <location>
        <begin position="343"/>
        <end position="384"/>
    </location>
</feature>
<dbReference type="Pfam" id="PF00400">
    <property type="entry name" value="WD40"/>
    <property type="match status" value="14"/>
</dbReference>
<name>A0A0F9WZ76_TRIHA</name>
<feature type="repeat" description="WD" evidence="3">
    <location>
        <begin position="71"/>
        <end position="111"/>
    </location>
</feature>
<dbReference type="SUPFAM" id="SSF50978">
    <property type="entry name" value="WD40 repeat-like"/>
    <property type="match status" value="2"/>
</dbReference>
<dbReference type="SUPFAM" id="SSF63829">
    <property type="entry name" value="Calcium-dependent phosphotriesterase"/>
    <property type="match status" value="1"/>
</dbReference>
<comment type="caution">
    <text evidence="6">The sequence shown here is derived from an EMBL/GenBank/DDBJ whole genome shotgun (WGS) entry which is preliminary data.</text>
</comment>
<dbReference type="InterPro" id="IPR020472">
    <property type="entry name" value="WD40_PAC1"/>
</dbReference>
<dbReference type="InterPro" id="IPR019775">
    <property type="entry name" value="WD40_repeat_CS"/>
</dbReference>
<evidence type="ECO:0000256" key="4">
    <source>
        <dbReference type="SAM" id="Coils"/>
    </source>
</evidence>
<feature type="repeat" description="WD" evidence="3">
    <location>
        <begin position="557"/>
        <end position="598"/>
    </location>
</feature>